<feature type="chain" id="PRO_5011914433" evidence="2">
    <location>
        <begin position="27"/>
        <end position="365"/>
    </location>
</feature>
<dbReference type="EMBL" id="NOJZ02000007">
    <property type="protein sequence ID" value="RDY23865.1"/>
    <property type="molecule type" value="Genomic_DNA"/>
</dbReference>
<dbReference type="InterPro" id="IPR009343">
    <property type="entry name" value="DUF1002"/>
</dbReference>
<sequence>MKFKKKISSLLICATLILGSVNLSFADGSKVVTLGANLKPAQKEQMLKYFGVNENEAVVLEVNNAEERKYLEGVASEAQLGKITISCSYVEPTNKGNGINVKTANLTWVTSSMIATTLSTAGIEDANVIVAAPFPVSGTGGLTGVMKAFEDATGKKLDEKKKELATEELVVTGDLGDEVGQEKATGVINDIKTEIIKNGTKDVAQIADTINNITNNYNITLSPEQQKLIEDMMLKISNQNYDYNKIKDTLSNVSDNISKDLQTMGESIKDSGLFSKIGDWFKNLFAKESTSNKELGILETTNDDLLGQNAKIDATDDKAIQLPDSDQVEGFFAKMWGWVTGLFDNNNSEPTSKENTSTENTTNVN</sequence>
<feature type="compositionally biased region" description="Low complexity" evidence="1">
    <location>
        <begin position="345"/>
        <end position="365"/>
    </location>
</feature>
<comment type="caution">
    <text evidence="3">The sequence shown here is derived from an EMBL/GenBank/DDBJ whole genome shotgun (WGS) entry which is preliminary data.</text>
</comment>
<reference evidence="3 4" key="1">
    <citation type="journal article" date="2017" name="Genome Announc.">
        <title>Draft Genome Sequence of Romboutsia maritimum sp. nov. Strain CCRI-22766(T), Isolated from Coastal Estuarine Mud.</title>
        <authorList>
            <person name="Maheux A.F."/>
            <person name="Boudreau D.K."/>
            <person name="Berube E."/>
            <person name="Boissinot M."/>
            <person name="Raymond F."/>
            <person name="Brodeur S."/>
            <person name="Corbeil J."/>
            <person name="Brightwell G."/>
            <person name="Broda D."/>
            <person name="Omar R.F."/>
            <person name="Bergeron M.G."/>
        </authorList>
    </citation>
    <scope>NUCLEOTIDE SEQUENCE [LARGE SCALE GENOMIC DNA]</scope>
    <source>
        <strain evidence="3 4">CCRI-22766</strain>
    </source>
</reference>
<feature type="signal peptide" evidence="2">
    <location>
        <begin position="1"/>
        <end position="26"/>
    </location>
</feature>
<name>A0A255HQV6_9FIRM</name>
<keyword evidence="4" id="KW-1185">Reference proteome</keyword>
<feature type="region of interest" description="Disordered" evidence="1">
    <location>
        <begin position="344"/>
        <end position="365"/>
    </location>
</feature>
<dbReference type="RefSeq" id="WP_095405094.1">
    <property type="nucleotide sequence ID" value="NZ_NOJZ02000007.1"/>
</dbReference>
<dbReference type="Pfam" id="PF06207">
    <property type="entry name" value="DUF1002"/>
    <property type="match status" value="1"/>
</dbReference>
<keyword evidence="2" id="KW-0732">Signal</keyword>
<evidence type="ECO:0000313" key="3">
    <source>
        <dbReference type="EMBL" id="RDY23865.1"/>
    </source>
</evidence>
<accession>A0A255HQV6</accession>
<evidence type="ECO:0000256" key="2">
    <source>
        <dbReference type="SAM" id="SignalP"/>
    </source>
</evidence>
<organism evidence="3 4">
    <name type="scientific">Romboutsia maritimum</name>
    <dbReference type="NCBI Taxonomy" id="2020948"/>
    <lineage>
        <taxon>Bacteria</taxon>
        <taxon>Bacillati</taxon>
        <taxon>Bacillota</taxon>
        <taxon>Clostridia</taxon>
        <taxon>Peptostreptococcales</taxon>
        <taxon>Peptostreptococcaceae</taxon>
        <taxon>Romboutsia</taxon>
    </lineage>
</organism>
<dbReference type="OrthoDB" id="9810153at2"/>
<gene>
    <name evidence="3" type="ORF">CHF27_005800</name>
</gene>
<proteinExistence type="predicted"/>
<dbReference type="AlphaFoldDB" id="A0A255HQV6"/>
<evidence type="ECO:0000256" key="1">
    <source>
        <dbReference type="SAM" id="MobiDB-lite"/>
    </source>
</evidence>
<evidence type="ECO:0000313" key="4">
    <source>
        <dbReference type="Proteomes" id="UP000243494"/>
    </source>
</evidence>
<protein>
    <submittedName>
        <fullName evidence="3">DUF1002 domain-containing protein</fullName>
    </submittedName>
</protein>
<dbReference type="Proteomes" id="UP000243494">
    <property type="component" value="Unassembled WGS sequence"/>
</dbReference>